<gene>
    <name evidence="2" type="ORF">G3M99_04580</name>
</gene>
<accession>A0A6M0H1U4</accession>
<feature type="transmembrane region" description="Helical" evidence="1">
    <location>
        <begin position="12"/>
        <end position="33"/>
    </location>
</feature>
<keyword evidence="1" id="KW-1133">Transmembrane helix</keyword>
<dbReference type="Proteomes" id="UP000481872">
    <property type="component" value="Unassembled WGS sequence"/>
</dbReference>
<dbReference type="AlphaFoldDB" id="A0A6M0H1U4"/>
<evidence type="ECO:0000256" key="1">
    <source>
        <dbReference type="SAM" id="Phobius"/>
    </source>
</evidence>
<name>A0A6M0H1U4_9CLOT</name>
<feature type="transmembrane region" description="Helical" evidence="1">
    <location>
        <begin position="104"/>
        <end position="125"/>
    </location>
</feature>
<dbReference type="EMBL" id="JAAGPU010000005">
    <property type="protein sequence ID" value="NEU04144.1"/>
    <property type="molecule type" value="Genomic_DNA"/>
</dbReference>
<protein>
    <submittedName>
        <fullName evidence="2">ECF transporter S component</fullName>
    </submittedName>
</protein>
<dbReference type="RefSeq" id="WP_199869354.1">
    <property type="nucleotide sequence ID" value="NZ_JAAGPU010000005.1"/>
</dbReference>
<dbReference type="Gene3D" id="1.10.1760.20">
    <property type="match status" value="1"/>
</dbReference>
<feature type="transmembrane region" description="Helical" evidence="1">
    <location>
        <begin position="45"/>
        <end position="71"/>
    </location>
</feature>
<proteinExistence type="predicted"/>
<keyword evidence="1" id="KW-0812">Transmembrane</keyword>
<evidence type="ECO:0000313" key="3">
    <source>
        <dbReference type="Proteomes" id="UP000481872"/>
    </source>
</evidence>
<keyword evidence="1" id="KW-0472">Membrane</keyword>
<organism evidence="2 3">
    <name type="scientific">Clostridium senegalense</name>
    <dbReference type="NCBI Taxonomy" id="1465809"/>
    <lineage>
        <taxon>Bacteria</taxon>
        <taxon>Bacillati</taxon>
        <taxon>Bacillota</taxon>
        <taxon>Clostridia</taxon>
        <taxon>Eubacteriales</taxon>
        <taxon>Clostridiaceae</taxon>
        <taxon>Clostridium</taxon>
    </lineage>
</organism>
<feature type="transmembrane region" description="Helical" evidence="1">
    <location>
        <begin position="131"/>
        <end position="153"/>
    </location>
</feature>
<reference evidence="2 3" key="1">
    <citation type="submission" date="2020-02" db="EMBL/GenBank/DDBJ databases">
        <title>Genome assembly of a novel Clostridium senegalense strain.</title>
        <authorList>
            <person name="Gupta T.B."/>
            <person name="Jauregui R."/>
            <person name="Maclean P."/>
            <person name="Nawarathana A."/>
            <person name="Brightwell G."/>
        </authorList>
    </citation>
    <scope>NUCLEOTIDE SEQUENCE [LARGE SCALE GENOMIC DNA]</scope>
    <source>
        <strain evidence="2 3">AGRFS4</strain>
    </source>
</reference>
<sequence length="171" mass="18433">MKLDVKKMVQASLLMAIAIIIPLVFGSTLRVYIPPFSATLASHVPMFLSMFLGTSVASIVGLGSSIGFLFAFPDPVVAARAFMHVAVGFLGAKLVEKNYSFRKVVLFTAPLHGVLEALIVMPFGFSFKDALIIVGVGTIIHHIVDGIITIPVLKALKLEKKVENNIKKEIA</sequence>
<evidence type="ECO:0000313" key="2">
    <source>
        <dbReference type="EMBL" id="NEU04144.1"/>
    </source>
</evidence>
<comment type="caution">
    <text evidence="2">The sequence shown here is derived from an EMBL/GenBank/DDBJ whole genome shotgun (WGS) entry which is preliminary data.</text>
</comment>
<keyword evidence="3" id="KW-1185">Reference proteome</keyword>